<accession>A0AAE1F7M8</accession>
<protein>
    <submittedName>
        <fullName evidence="2">Uncharacterized protein</fullName>
    </submittedName>
</protein>
<dbReference type="EMBL" id="JAWQEG010003027">
    <property type="protein sequence ID" value="KAK3868370.1"/>
    <property type="molecule type" value="Genomic_DNA"/>
</dbReference>
<gene>
    <name evidence="2" type="ORF">Pcinc_026229</name>
</gene>
<evidence type="ECO:0000313" key="3">
    <source>
        <dbReference type="Proteomes" id="UP001286313"/>
    </source>
</evidence>
<feature type="region of interest" description="Disordered" evidence="1">
    <location>
        <begin position="1"/>
        <end position="107"/>
    </location>
</feature>
<evidence type="ECO:0000313" key="2">
    <source>
        <dbReference type="EMBL" id="KAK3868370.1"/>
    </source>
</evidence>
<feature type="compositionally biased region" description="Basic and acidic residues" evidence="1">
    <location>
        <begin position="43"/>
        <end position="69"/>
    </location>
</feature>
<feature type="compositionally biased region" description="Basic residues" evidence="1">
    <location>
        <begin position="1"/>
        <end position="16"/>
    </location>
</feature>
<organism evidence="2 3">
    <name type="scientific">Petrolisthes cinctipes</name>
    <name type="common">Flat porcelain crab</name>
    <dbReference type="NCBI Taxonomy" id="88211"/>
    <lineage>
        <taxon>Eukaryota</taxon>
        <taxon>Metazoa</taxon>
        <taxon>Ecdysozoa</taxon>
        <taxon>Arthropoda</taxon>
        <taxon>Crustacea</taxon>
        <taxon>Multicrustacea</taxon>
        <taxon>Malacostraca</taxon>
        <taxon>Eumalacostraca</taxon>
        <taxon>Eucarida</taxon>
        <taxon>Decapoda</taxon>
        <taxon>Pleocyemata</taxon>
        <taxon>Anomura</taxon>
        <taxon>Galatheoidea</taxon>
        <taxon>Porcellanidae</taxon>
        <taxon>Petrolisthes</taxon>
    </lineage>
</organism>
<comment type="caution">
    <text evidence="2">The sequence shown here is derived from an EMBL/GenBank/DDBJ whole genome shotgun (WGS) entry which is preliminary data.</text>
</comment>
<evidence type="ECO:0000256" key="1">
    <source>
        <dbReference type="SAM" id="MobiDB-lite"/>
    </source>
</evidence>
<reference evidence="2" key="1">
    <citation type="submission" date="2023-10" db="EMBL/GenBank/DDBJ databases">
        <title>Genome assemblies of two species of porcelain crab, Petrolisthes cinctipes and Petrolisthes manimaculis (Anomura: Porcellanidae).</title>
        <authorList>
            <person name="Angst P."/>
        </authorList>
    </citation>
    <scope>NUCLEOTIDE SEQUENCE</scope>
    <source>
        <strain evidence="2">PB745_01</strain>
        <tissue evidence="2">Gill</tissue>
    </source>
</reference>
<feature type="compositionally biased region" description="Basic and acidic residues" evidence="1">
    <location>
        <begin position="81"/>
        <end position="95"/>
    </location>
</feature>
<proteinExistence type="predicted"/>
<sequence length="107" mass="12086">MGAMRGSKRVIPKKNKERFEEKRGVPQTLKGKRGHLGVVDMSTIKHRDGGNDTAERREVPPKKEKECHQWLDAVGNGWDMRGMDRTDRRDRRDGLVSDSDGGKTLSG</sequence>
<dbReference type="Proteomes" id="UP001286313">
    <property type="component" value="Unassembled WGS sequence"/>
</dbReference>
<dbReference type="AlphaFoldDB" id="A0AAE1F7M8"/>
<keyword evidence="3" id="KW-1185">Reference proteome</keyword>
<name>A0AAE1F7M8_PETCI</name>